<sequence>MTVLTLILALAAFAAFVAGAATGDVMWYMLVVIFAITGLIVWVMDLRSKK</sequence>
<evidence type="ECO:0000256" key="1">
    <source>
        <dbReference type="SAM" id="Phobius"/>
    </source>
</evidence>
<reference evidence="2 3" key="1">
    <citation type="submission" date="2020-07" db="EMBL/GenBank/DDBJ databases">
        <title>non toxigenic Corynebacterium sp. nov from a clinical source.</title>
        <authorList>
            <person name="Bernier A.-M."/>
            <person name="Bernard K."/>
        </authorList>
    </citation>
    <scope>NUCLEOTIDE SEQUENCE [LARGE SCALE GENOMIC DNA]</scope>
    <source>
        <strain evidence="3">NML 93-0612</strain>
    </source>
</reference>
<dbReference type="EMBL" id="CP059833">
    <property type="protein sequence ID" value="QMV85030.1"/>
    <property type="molecule type" value="Genomic_DNA"/>
</dbReference>
<dbReference type="Proteomes" id="UP000515570">
    <property type="component" value="Chromosome"/>
</dbReference>
<evidence type="ECO:0000313" key="2">
    <source>
        <dbReference type="EMBL" id="QMV85030.1"/>
    </source>
</evidence>
<evidence type="ECO:0000313" key="3">
    <source>
        <dbReference type="Proteomes" id="UP000515570"/>
    </source>
</evidence>
<keyword evidence="3" id="KW-1185">Reference proteome</keyword>
<keyword evidence="1" id="KW-0472">Membrane</keyword>
<protein>
    <submittedName>
        <fullName evidence="2">Uncharacterized protein</fullName>
    </submittedName>
</protein>
<keyword evidence="1" id="KW-0812">Transmembrane</keyword>
<dbReference type="RefSeq" id="WP_182385837.1">
    <property type="nucleotide sequence ID" value="NZ_CP059833.1"/>
</dbReference>
<dbReference type="AlphaFoldDB" id="A0A7G5FEI9"/>
<keyword evidence="1" id="KW-1133">Transmembrane helix</keyword>
<organism evidence="2 3">
    <name type="scientific">Corynebacterium hindlerae</name>
    <dbReference type="NCBI Taxonomy" id="699041"/>
    <lineage>
        <taxon>Bacteria</taxon>
        <taxon>Bacillati</taxon>
        <taxon>Actinomycetota</taxon>
        <taxon>Actinomycetes</taxon>
        <taxon>Mycobacteriales</taxon>
        <taxon>Corynebacteriaceae</taxon>
        <taxon>Corynebacterium</taxon>
    </lineage>
</organism>
<proteinExistence type="predicted"/>
<feature type="transmembrane region" description="Helical" evidence="1">
    <location>
        <begin position="29"/>
        <end position="46"/>
    </location>
</feature>
<name>A0A7G5FEI9_9CORY</name>
<gene>
    <name evidence="2" type="ORF">HW450_11960</name>
</gene>
<accession>A0A7G5FEI9</accession>